<feature type="compositionally biased region" description="Pro residues" evidence="7">
    <location>
        <begin position="366"/>
        <end position="377"/>
    </location>
</feature>
<dbReference type="Gene3D" id="3.40.50.1220">
    <property type="entry name" value="TPP-binding domain"/>
    <property type="match status" value="1"/>
</dbReference>
<comment type="catalytic activity">
    <reaction evidence="5">
        <text>N(6)-hexadecanoyl-L-lysyl-[protein] + NAD(+) + H2O = 2''-O-hexadecanoyl-ADP-D-ribose + nicotinamide + L-lysyl-[protein]</text>
        <dbReference type="Rhea" id="RHEA:70563"/>
        <dbReference type="Rhea" id="RHEA-COMP:9752"/>
        <dbReference type="Rhea" id="RHEA-COMP:14175"/>
        <dbReference type="ChEBI" id="CHEBI:15377"/>
        <dbReference type="ChEBI" id="CHEBI:17154"/>
        <dbReference type="ChEBI" id="CHEBI:29969"/>
        <dbReference type="ChEBI" id="CHEBI:57540"/>
        <dbReference type="ChEBI" id="CHEBI:138936"/>
        <dbReference type="ChEBI" id="CHEBI:189673"/>
    </reaction>
    <physiologicalReaction direction="left-to-right" evidence="5">
        <dbReference type="Rhea" id="RHEA:70564"/>
    </physiologicalReaction>
</comment>
<dbReference type="Proteomes" id="UP000838878">
    <property type="component" value="Chromosome 7"/>
</dbReference>
<feature type="region of interest" description="Disordered" evidence="7">
    <location>
        <begin position="1"/>
        <end position="32"/>
    </location>
</feature>
<evidence type="ECO:0000256" key="4">
    <source>
        <dbReference type="ARBA" id="ARBA00022833"/>
    </source>
</evidence>
<dbReference type="PANTHER" id="PTHR11085:SF6">
    <property type="entry name" value="NAD-DEPENDENT PROTEIN DEACETYLASE SIRTUIN-2"/>
    <property type="match status" value="1"/>
</dbReference>
<evidence type="ECO:0008006" key="10">
    <source>
        <dbReference type="Google" id="ProtNLM"/>
    </source>
</evidence>
<dbReference type="GO" id="GO:0070403">
    <property type="term" value="F:NAD+ binding"/>
    <property type="evidence" value="ECO:0007669"/>
    <property type="project" value="InterPro"/>
</dbReference>
<comment type="cofactor">
    <cofactor evidence="1">
        <name>Zn(2+)</name>
        <dbReference type="ChEBI" id="CHEBI:29105"/>
    </cofactor>
</comment>
<reference evidence="8" key="1">
    <citation type="submission" date="2021-12" db="EMBL/GenBank/DDBJ databases">
        <authorList>
            <person name="Martin H S."/>
        </authorList>
    </citation>
    <scope>NUCLEOTIDE SEQUENCE</scope>
</reference>
<keyword evidence="2" id="KW-0808">Transferase</keyword>
<keyword evidence="4" id="KW-0862">Zinc</keyword>
<sequence length="389" mass="43318">MSANSPPGKSDGDDPHDSSIPPNPIENLGPRIRDLTDVDSIRRYLAQKLGFYEPPEVVAPTDKVLDEVNLDGIVKWIKSERCQNVITLSGAGISTSAGIPDFRSPETGLYHNLQKYNLPEPQAIFEINFFRQNPKPFFTLAKELFPGSFKPTISHYFIRLLHEKGILLRHYTQNIDTLERGAGIPEDKIVEAHGTFFTSHCLDCRKQYPLEFIKEAIFTDLIPICTECPGVVKPDIVFFGESLPERFQHCLQEDFQKCDMLIIMGSSLEVQPFASLIDMVPEWCPRLLINRERAGVRAPLLRLLGLAGGGLQLDEGAVRDVARLGDCDDGCLDLADRLGWGDELRALVASEHERLEREGGLTKPYGPSPPIPEPLDPTPGLSTPTEPKL</sequence>
<dbReference type="InterPro" id="IPR003000">
    <property type="entry name" value="Sirtuin"/>
</dbReference>
<evidence type="ECO:0000313" key="8">
    <source>
        <dbReference type="EMBL" id="CAH0728224.1"/>
    </source>
</evidence>
<evidence type="ECO:0000256" key="1">
    <source>
        <dbReference type="ARBA" id="ARBA00001947"/>
    </source>
</evidence>
<protein>
    <recommendedName>
        <fullName evidence="10">NAD-dependent protein deacetylase</fullName>
    </recommendedName>
</protein>
<dbReference type="PANTHER" id="PTHR11085">
    <property type="entry name" value="NAD-DEPENDENT PROTEIN DEACYLASE SIRTUIN-5, MITOCHONDRIAL-RELATED"/>
    <property type="match status" value="1"/>
</dbReference>
<dbReference type="Pfam" id="PF02146">
    <property type="entry name" value="SIR2"/>
    <property type="match status" value="1"/>
</dbReference>
<dbReference type="Gene3D" id="3.30.1600.10">
    <property type="entry name" value="SIR2/SIRT2 'Small Domain"/>
    <property type="match status" value="1"/>
</dbReference>
<feature type="compositionally biased region" description="Polar residues" evidence="7">
    <location>
        <begin position="380"/>
        <end position="389"/>
    </location>
</feature>
<name>A0A8J9V0S5_9NEOP</name>
<dbReference type="InterPro" id="IPR029035">
    <property type="entry name" value="DHS-like_NAD/FAD-binding_dom"/>
</dbReference>
<evidence type="ECO:0000256" key="6">
    <source>
        <dbReference type="ARBA" id="ARBA00048905"/>
    </source>
</evidence>
<dbReference type="InterPro" id="IPR050134">
    <property type="entry name" value="NAD-dep_sirtuin_deacylases"/>
</dbReference>
<proteinExistence type="predicted"/>
<evidence type="ECO:0000313" key="9">
    <source>
        <dbReference type="Proteomes" id="UP000838878"/>
    </source>
</evidence>
<organism evidence="8 9">
    <name type="scientific">Brenthis ino</name>
    <name type="common">lesser marbled fritillary</name>
    <dbReference type="NCBI Taxonomy" id="405034"/>
    <lineage>
        <taxon>Eukaryota</taxon>
        <taxon>Metazoa</taxon>
        <taxon>Ecdysozoa</taxon>
        <taxon>Arthropoda</taxon>
        <taxon>Hexapoda</taxon>
        <taxon>Insecta</taxon>
        <taxon>Pterygota</taxon>
        <taxon>Neoptera</taxon>
        <taxon>Endopterygota</taxon>
        <taxon>Lepidoptera</taxon>
        <taxon>Glossata</taxon>
        <taxon>Ditrysia</taxon>
        <taxon>Papilionoidea</taxon>
        <taxon>Nymphalidae</taxon>
        <taxon>Heliconiinae</taxon>
        <taxon>Argynnini</taxon>
        <taxon>Brenthis</taxon>
    </lineage>
</organism>
<keyword evidence="3" id="KW-0479">Metal-binding</keyword>
<dbReference type="InterPro" id="IPR026591">
    <property type="entry name" value="Sirtuin_cat_small_dom_sf"/>
</dbReference>
<feature type="non-terminal residue" evidence="8">
    <location>
        <position position="389"/>
    </location>
</feature>
<dbReference type="GO" id="GO:0005634">
    <property type="term" value="C:nucleus"/>
    <property type="evidence" value="ECO:0007669"/>
    <property type="project" value="TreeGrafter"/>
</dbReference>
<dbReference type="EMBL" id="OV170227">
    <property type="protein sequence ID" value="CAH0728224.1"/>
    <property type="molecule type" value="Genomic_DNA"/>
</dbReference>
<accession>A0A8J9V0S5</accession>
<dbReference type="AlphaFoldDB" id="A0A8J9V0S5"/>
<dbReference type="CDD" id="cd01408">
    <property type="entry name" value="SIRT1"/>
    <property type="match status" value="1"/>
</dbReference>
<keyword evidence="9" id="KW-1185">Reference proteome</keyword>
<evidence type="ECO:0000256" key="2">
    <source>
        <dbReference type="ARBA" id="ARBA00022679"/>
    </source>
</evidence>
<evidence type="ECO:0000256" key="5">
    <source>
        <dbReference type="ARBA" id="ARBA00048378"/>
    </source>
</evidence>
<dbReference type="GO" id="GO:0046872">
    <property type="term" value="F:metal ion binding"/>
    <property type="evidence" value="ECO:0007669"/>
    <property type="project" value="UniProtKB-KW"/>
</dbReference>
<evidence type="ECO:0000256" key="7">
    <source>
        <dbReference type="SAM" id="MobiDB-lite"/>
    </source>
</evidence>
<evidence type="ECO:0000256" key="3">
    <source>
        <dbReference type="ARBA" id="ARBA00022723"/>
    </source>
</evidence>
<comment type="catalytic activity">
    <reaction evidence="6">
        <text>N(6)-tetradecanoyl-L-lysyl-[protein] + NAD(+) + H2O = 2''-O-tetradecanoyl-ADP-D-ribose + nicotinamide + L-lysyl-[protein]</text>
        <dbReference type="Rhea" id="RHEA:70567"/>
        <dbReference type="Rhea" id="RHEA-COMP:9752"/>
        <dbReference type="Rhea" id="RHEA-COMP:15437"/>
        <dbReference type="ChEBI" id="CHEBI:15377"/>
        <dbReference type="ChEBI" id="CHEBI:17154"/>
        <dbReference type="ChEBI" id="CHEBI:29969"/>
        <dbReference type="ChEBI" id="CHEBI:57540"/>
        <dbReference type="ChEBI" id="CHEBI:141129"/>
        <dbReference type="ChEBI" id="CHEBI:189674"/>
    </reaction>
    <physiologicalReaction direction="left-to-right" evidence="6">
        <dbReference type="Rhea" id="RHEA:70568"/>
    </physiologicalReaction>
</comment>
<dbReference type="SUPFAM" id="SSF52467">
    <property type="entry name" value="DHS-like NAD/FAD-binding domain"/>
    <property type="match status" value="1"/>
</dbReference>
<dbReference type="GO" id="GO:0017136">
    <property type="term" value="F:histone deacetylase activity, NAD-dependent"/>
    <property type="evidence" value="ECO:0007669"/>
    <property type="project" value="TreeGrafter"/>
</dbReference>
<feature type="region of interest" description="Disordered" evidence="7">
    <location>
        <begin position="353"/>
        <end position="389"/>
    </location>
</feature>
<gene>
    <name evidence="8" type="ORF">BINO364_LOCUS13469</name>
</gene>
<dbReference type="OrthoDB" id="420264at2759"/>